<name>A0A6A5K478_9PLEO</name>
<sequence>MFKDEEKPIGSWLCADGDYRRYIEALSGSNPGLKKADPNNKNGPLVNGKALVVLLDAPATTQPGFTTREFKSEKELKKHFQHEVTHNHNHRRIYIMEGLAPDYIATIGGHFFMEPTFFQRQERTCVWSNDFTPVSDALPQPSLLDPERSFHLQYCELRQFNKALENRYYFCERTRRHVGMTASRQKEESTIGILRRKVSWWSRKTENGGWDVVILCDPQLLHLSPGSKEEVRGDTTLRPTENVRETLKNLPFQEGYVDFIPPVPHDQISGKTPHPHKSMLRDLLHYYQQHSDLFTQQDWASPEVSAVFLKKIVAAHYLQLVDYIKAMLPSLELRLTTAWVEEKDQWKSLQTISRRCGNYRDDIEDTLLSLGYPLDAQLNSAPQMRAASSWKVCEKDFQYAYFRLKILKERADNLMQAMTGLASIAGNRQNLEEAKRVKRLNLLALLFIPLAYTSSLFSMQDGYAPNQPAFWVYWVSAIGVVAFTAFITWVLDSALDDEAQWTWRPLWYLKFWGQGMPKHGRVKRKETGLYDHIRR</sequence>
<evidence type="ECO:0000313" key="3">
    <source>
        <dbReference type="Proteomes" id="UP000800040"/>
    </source>
</evidence>
<gene>
    <name evidence="2" type="ORF">BDW02DRAFT_510784</name>
</gene>
<keyword evidence="1" id="KW-0472">Membrane</keyword>
<dbReference type="Gene3D" id="1.20.58.340">
    <property type="entry name" value="Magnesium transport protein CorA, transmembrane region"/>
    <property type="match status" value="1"/>
</dbReference>
<dbReference type="EMBL" id="ML975467">
    <property type="protein sequence ID" value="KAF1829102.1"/>
    <property type="molecule type" value="Genomic_DNA"/>
</dbReference>
<feature type="transmembrane region" description="Helical" evidence="1">
    <location>
        <begin position="471"/>
        <end position="491"/>
    </location>
</feature>
<protein>
    <recommendedName>
        <fullName evidence="4">Cora-domain-containing protein</fullName>
    </recommendedName>
</protein>
<feature type="transmembrane region" description="Helical" evidence="1">
    <location>
        <begin position="440"/>
        <end position="459"/>
    </location>
</feature>
<dbReference type="AlphaFoldDB" id="A0A6A5K478"/>
<keyword evidence="3" id="KW-1185">Reference proteome</keyword>
<reference evidence="2" key="1">
    <citation type="submission" date="2020-01" db="EMBL/GenBank/DDBJ databases">
        <authorList>
            <consortium name="DOE Joint Genome Institute"/>
            <person name="Haridas S."/>
            <person name="Albert R."/>
            <person name="Binder M."/>
            <person name="Bloem J."/>
            <person name="Labutti K."/>
            <person name="Salamov A."/>
            <person name="Andreopoulos B."/>
            <person name="Baker S.E."/>
            <person name="Barry K."/>
            <person name="Bills G."/>
            <person name="Bluhm B.H."/>
            <person name="Cannon C."/>
            <person name="Castanera R."/>
            <person name="Culley D.E."/>
            <person name="Daum C."/>
            <person name="Ezra D."/>
            <person name="Gonzalez J.B."/>
            <person name="Henrissat B."/>
            <person name="Kuo A."/>
            <person name="Liang C."/>
            <person name="Lipzen A."/>
            <person name="Lutzoni F."/>
            <person name="Magnuson J."/>
            <person name="Mondo S."/>
            <person name="Nolan M."/>
            <person name="Ohm R."/>
            <person name="Pangilinan J."/>
            <person name="Park H.-J."/>
            <person name="Ramirez L."/>
            <person name="Alfaro M."/>
            <person name="Sun H."/>
            <person name="Tritt A."/>
            <person name="Yoshinaga Y."/>
            <person name="Zwiers L.-H."/>
            <person name="Turgeon B.G."/>
            <person name="Goodwin S.B."/>
            <person name="Spatafora J.W."/>
            <person name="Crous P.W."/>
            <person name="Grigoriev I.V."/>
        </authorList>
    </citation>
    <scope>NUCLEOTIDE SEQUENCE</scope>
    <source>
        <strain evidence="2">P77</strain>
    </source>
</reference>
<proteinExistence type="predicted"/>
<keyword evidence="1" id="KW-1133">Transmembrane helix</keyword>
<evidence type="ECO:0008006" key="4">
    <source>
        <dbReference type="Google" id="ProtNLM"/>
    </source>
</evidence>
<evidence type="ECO:0000256" key="1">
    <source>
        <dbReference type="SAM" id="Phobius"/>
    </source>
</evidence>
<dbReference type="OrthoDB" id="5428055at2759"/>
<organism evidence="2 3">
    <name type="scientific">Decorospora gaudefroyi</name>
    <dbReference type="NCBI Taxonomy" id="184978"/>
    <lineage>
        <taxon>Eukaryota</taxon>
        <taxon>Fungi</taxon>
        <taxon>Dikarya</taxon>
        <taxon>Ascomycota</taxon>
        <taxon>Pezizomycotina</taxon>
        <taxon>Dothideomycetes</taxon>
        <taxon>Pleosporomycetidae</taxon>
        <taxon>Pleosporales</taxon>
        <taxon>Pleosporineae</taxon>
        <taxon>Pleosporaceae</taxon>
        <taxon>Decorospora</taxon>
    </lineage>
</organism>
<accession>A0A6A5K478</accession>
<keyword evidence="1" id="KW-0812">Transmembrane</keyword>
<dbReference type="Proteomes" id="UP000800040">
    <property type="component" value="Unassembled WGS sequence"/>
</dbReference>
<evidence type="ECO:0000313" key="2">
    <source>
        <dbReference type="EMBL" id="KAF1829102.1"/>
    </source>
</evidence>